<dbReference type="InterPro" id="IPR034015">
    <property type="entry name" value="M1_LTA4H"/>
</dbReference>
<dbReference type="Gene3D" id="2.60.40.1730">
    <property type="entry name" value="tricorn interacting facor f3 domain"/>
    <property type="match status" value="1"/>
</dbReference>
<gene>
    <name evidence="5" type="primary">pepN_2</name>
    <name evidence="5" type="ORF">A6F65_00393</name>
</gene>
<evidence type="ECO:0000256" key="3">
    <source>
        <dbReference type="SAM" id="SignalP"/>
    </source>
</evidence>
<dbReference type="InterPro" id="IPR042097">
    <property type="entry name" value="Aminopeptidase_N-like_N_sf"/>
</dbReference>
<comment type="cofactor">
    <cofactor evidence="2">
        <name>Zn(2+)</name>
        <dbReference type="ChEBI" id="CHEBI:29105"/>
    </cofactor>
    <text evidence="2">Binds 1 zinc ion per subunit.</text>
</comment>
<feature type="active site" description="Proton donor" evidence="1">
    <location>
        <position position="417"/>
    </location>
</feature>
<feature type="binding site" evidence="2">
    <location>
        <position position="339"/>
    </location>
    <ligand>
        <name>Zn(2+)</name>
        <dbReference type="ChEBI" id="CHEBI:29105"/>
        <note>catalytic</note>
    </ligand>
</feature>
<name>A0A1C7D5I7_9SPHN</name>
<dbReference type="PATRIC" id="fig|645517.4.peg.393"/>
<dbReference type="RefSeq" id="WP_083989147.1">
    <property type="nucleotide sequence ID" value="NZ_CP016545.1"/>
</dbReference>
<keyword evidence="5" id="KW-0378">Hydrolase</keyword>
<dbReference type="EC" id="3.4.11.2" evidence="5"/>
<dbReference type="SUPFAM" id="SSF55486">
    <property type="entry name" value="Metalloproteases ('zincins'), catalytic domain"/>
    <property type="match status" value="1"/>
</dbReference>
<dbReference type="PANTHER" id="PTHR45726">
    <property type="entry name" value="LEUKOTRIENE A-4 HYDROLASE"/>
    <property type="match status" value="1"/>
</dbReference>
<keyword evidence="6" id="KW-1185">Reference proteome</keyword>
<dbReference type="OrthoDB" id="9814383at2"/>
<proteinExistence type="predicted"/>
<evidence type="ECO:0000259" key="4">
    <source>
        <dbReference type="Pfam" id="PF01433"/>
    </source>
</evidence>
<feature type="signal peptide" evidence="3">
    <location>
        <begin position="1"/>
        <end position="23"/>
    </location>
</feature>
<dbReference type="SUPFAM" id="SSF63737">
    <property type="entry name" value="Leukotriene A4 hydrolase N-terminal domain"/>
    <property type="match status" value="1"/>
</dbReference>
<evidence type="ECO:0000313" key="6">
    <source>
        <dbReference type="Proteomes" id="UP000092698"/>
    </source>
</evidence>
<sequence length="576" mass="64377">MRQPLRITLLAGLAAAMPMGMSAAQDTAEAQAEPIRTLVSGTPLTSEQAKLVPLKLDLKIWVMPETTSIRGLADYTFAANGTPKRVELELDERLAVSQVMVGGMQIAPGSFTHADGLLSIELPESRRDPRRYSVQIQYEGVPREAPRAPWDGGFVWSQTPDGQPWIATAMQGHGCDLLYPCIDHSTKEIAEVESTIFVPSDSNLYAAGNGRLLGEETAGEWRGYRWLAKHPNIYAMALNIGPYEVLERTHRGPSGQDIPLVFYHLPGDGENAGRLLDELALYIDWFERRIGPYPFADEKAGVVHTPHLGMEHQTINAYGNGYKRGVMPYDWLLFHEFAHEWFANQLTHRSNADMWLHEGTGSYMEALYLRDIAGEHAYHAKMAGARNIIRNQVPVAPRDHVRSDAYLDDAGWGSDIYAKGSWVLHTLRELIGDDAFFRSMTLLVYDTFDPQPGRFMPVLRDTDDLLQIAEEESGLELGWFFEVYLRQAALPDLVATRDGGTLALEWRDVGNVEFAMPVEVMVDGQLMRAEFTGNRAVLEIGEDAQIVTLDPQSKILRRDPNIEAYQAQQARARAGT</sequence>
<dbReference type="GO" id="GO:0008237">
    <property type="term" value="F:metallopeptidase activity"/>
    <property type="evidence" value="ECO:0007669"/>
    <property type="project" value="InterPro"/>
</dbReference>
<dbReference type="EMBL" id="CP016545">
    <property type="protein sequence ID" value="ANU06718.1"/>
    <property type="molecule type" value="Genomic_DNA"/>
</dbReference>
<organism evidence="5 6">
    <name type="scientific">Paraurantiacibacter namhicola</name>
    <dbReference type="NCBI Taxonomy" id="645517"/>
    <lineage>
        <taxon>Bacteria</taxon>
        <taxon>Pseudomonadati</taxon>
        <taxon>Pseudomonadota</taxon>
        <taxon>Alphaproteobacteria</taxon>
        <taxon>Sphingomonadales</taxon>
        <taxon>Erythrobacteraceae</taxon>
        <taxon>Paraurantiacibacter</taxon>
    </lineage>
</organism>
<dbReference type="PANTHER" id="PTHR45726:SF3">
    <property type="entry name" value="LEUKOTRIENE A-4 HYDROLASE"/>
    <property type="match status" value="1"/>
</dbReference>
<dbReference type="KEGG" id="anh:A6F65_00393"/>
<keyword evidence="5" id="KW-0031">Aminopeptidase</keyword>
<feature type="binding site" evidence="2">
    <location>
        <position position="358"/>
    </location>
    <ligand>
        <name>Zn(2+)</name>
        <dbReference type="ChEBI" id="CHEBI:29105"/>
        <note>catalytic</note>
    </ligand>
</feature>
<dbReference type="STRING" id="645517.A6F65_00393"/>
<dbReference type="InterPro" id="IPR027268">
    <property type="entry name" value="Peptidase_M4/M1_CTD_sf"/>
</dbReference>
<dbReference type="Gene3D" id="1.10.390.10">
    <property type="entry name" value="Neutral Protease Domain 2"/>
    <property type="match status" value="1"/>
</dbReference>
<accession>A0A1C7D5I7</accession>
<keyword evidence="2" id="KW-0862">Zinc</keyword>
<feature type="active site" description="Proton acceptor" evidence="1">
    <location>
        <position position="336"/>
    </location>
</feature>
<dbReference type="Pfam" id="PF01433">
    <property type="entry name" value="Peptidase_M1"/>
    <property type="match status" value="1"/>
</dbReference>
<dbReference type="CDD" id="cd09603">
    <property type="entry name" value="M1_APN_like"/>
    <property type="match status" value="1"/>
</dbReference>
<dbReference type="AlphaFoldDB" id="A0A1C7D5I7"/>
<feature type="chain" id="PRO_5008884271" evidence="3">
    <location>
        <begin position="24"/>
        <end position="576"/>
    </location>
</feature>
<keyword evidence="2" id="KW-0479">Metal-binding</keyword>
<reference evidence="5 6" key="1">
    <citation type="submission" date="2016-07" db="EMBL/GenBank/DDBJ databases">
        <title>Complete genome sequence of Altererythrobacter namhicola JCM 16345T, containing esterase-encoding genes.</title>
        <authorList>
            <person name="Cheng H."/>
            <person name="Wu Y.-H."/>
            <person name="Jian S.-L."/>
            <person name="Huo Y.-Y."/>
            <person name="Wang C.-S."/>
            <person name="Xu X.-W."/>
        </authorList>
    </citation>
    <scope>NUCLEOTIDE SEQUENCE [LARGE SCALE GENOMIC DNA]</scope>
    <source>
        <strain evidence="5 6">JCM 16345</strain>
    </source>
</reference>
<evidence type="ECO:0000256" key="2">
    <source>
        <dbReference type="PIRSR" id="PIRSR634015-3"/>
    </source>
</evidence>
<dbReference type="Proteomes" id="UP000092698">
    <property type="component" value="Chromosome"/>
</dbReference>
<keyword evidence="3" id="KW-0732">Signal</keyword>
<evidence type="ECO:0000256" key="1">
    <source>
        <dbReference type="PIRSR" id="PIRSR634015-1"/>
    </source>
</evidence>
<dbReference type="GO" id="GO:0016285">
    <property type="term" value="F:alanyl aminopeptidase activity"/>
    <property type="evidence" value="ECO:0007669"/>
    <property type="project" value="UniProtKB-EC"/>
</dbReference>
<protein>
    <submittedName>
        <fullName evidence="5">Aminopeptidase N</fullName>
        <ecNumber evidence="5">3.4.11.2</ecNumber>
    </submittedName>
</protein>
<dbReference type="GO" id="GO:0008270">
    <property type="term" value="F:zinc ion binding"/>
    <property type="evidence" value="ECO:0007669"/>
    <property type="project" value="InterPro"/>
</dbReference>
<keyword evidence="5" id="KW-0645">Protease</keyword>
<dbReference type="InterPro" id="IPR014782">
    <property type="entry name" value="Peptidase_M1_dom"/>
</dbReference>
<feature type="binding site" evidence="2">
    <location>
        <position position="335"/>
    </location>
    <ligand>
        <name>Zn(2+)</name>
        <dbReference type="ChEBI" id="CHEBI:29105"/>
        <note>catalytic</note>
    </ligand>
</feature>
<evidence type="ECO:0000313" key="5">
    <source>
        <dbReference type="EMBL" id="ANU06718.1"/>
    </source>
</evidence>
<feature type="domain" description="Peptidase M1 membrane alanine aminopeptidase" evidence="4">
    <location>
        <begin position="333"/>
        <end position="482"/>
    </location>
</feature>